<evidence type="ECO:0000256" key="15">
    <source>
        <dbReference type="ARBA" id="ARBA00022771"/>
    </source>
</evidence>
<evidence type="ECO:0000256" key="17">
    <source>
        <dbReference type="ARBA" id="ARBA00022842"/>
    </source>
</evidence>
<dbReference type="FunFam" id="3.30.160.60:FF:000956">
    <property type="entry name" value="DNA polymerase kappa"/>
    <property type="match status" value="1"/>
</dbReference>
<keyword evidence="19" id="KW-0238">DNA-binding</keyword>
<dbReference type="NCBIfam" id="NF002677">
    <property type="entry name" value="PRK02406.1"/>
    <property type="match status" value="1"/>
</dbReference>
<dbReference type="Gene3D" id="1.10.150.810">
    <property type="match status" value="2"/>
</dbReference>
<keyword evidence="9" id="KW-0808">Transferase</keyword>
<dbReference type="GO" id="GO:0006281">
    <property type="term" value="P:DNA repair"/>
    <property type="evidence" value="ECO:0007669"/>
    <property type="project" value="UniProtKB-KW"/>
</dbReference>
<keyword evidence="8" id="KW-0237">DNA synthesis</keyword>
<comment type="subcellular location">
    <subcellularLocation>
        <location evidence="3">Nucleus</location>
    </subcellularLocation>
</comment>
<dbReference type="SUPFAM" id="SSF100879">
    <property type="entry name" value="Lesion bypass DNA polymerase (Y-family), little finger domain"/>
    <property type="match status" value="1"/>
</dbReference>
<keyword evidence="22" id="KW-0704">Schiff base</keyword>
<evidence type="ECO:0000256" key="11">
    <source>
        <dbReference type="ARBA" id="ARBA00022705"/>
    </source>
</evidence>
<dbReference type="FunFam" id="1.10.150.810:FF:000001">
    <property type="entry name" value="DNA polymerase kappa"/>
    <property type="match status" value="1"/>
</dbReference>
<feature type="region of interest" description="Disordered" evidence="28">
    <location>
        <begin position="728"/>
        <end position="781"/>
    </location>
</feature>
<feature type="domain" description="UmuC" evidence="29">
    <location>
        <begin position="103"/>
        <end position="278"/>
    </location>
</feature>
<evidence type="ECO:0000256" key="23">
    <source>
        <dbReference type="ARBA" id="ARBA00049244"/>
    </source>
</evidence>
<dbReference type="PANTHER" id="PTHR11076">
    <property type="entry name" value="DNA REPAIR POLYMERASE UMUC / TRANSFERASE FAMILY MEMBER"/>
    <property type="match status" value="1"/>
</dbReference>
<dbReference type="RefSeq" id="XP_072593093.1">
    <property type="nucleotide sequence ID" value="XM_072736992.1"/>
</dbReference>
<name>A0A3Q7SFQ3_VULVU</name>
<dbReference type="GO" id="GO:0006260">
    <property type="term" value="P:DNA replication"/>
    <property type="evidence" value="ECO:0007669"/>
    <property type="project" value="UniProtKB-KW"/>
</dbReference>
<evidence type="ECO:0000256" key="9">
    <source>
        <dbReference type="ARBA" id="ARBA00022679"/>
    </source>
</evidence>
<gene>
    <name evidence="32 33 34" type="primary">POLK</name>
</gene>
<keyword evidence="12" id="KW-0479">Metal-binding</keyword>
<dbReference type="InterPro" id="IPR006642">
    <property type="entry name" value="Rad18_UBZ4"/>
</dbReference>
<dbReference type="InterPro" id="IPR036775">
    <property type="entry name" value="DNA_pol_Y-fam_lit_finger_sf"/>
</dbReference>
<dbReference type="GO" id="GO:0003887">
    <property type="term" value="F:DNA-directed DNA polymerase activity"/>
    <property type="evidence" value="ECO:0007669"/>
    <property type="project" value="UniProtKB-KW"/>
</dbReference>
<dbReference type="EC" id="2.7.7.7" evidence="5"/>
<evidence type="ECO:0000313" key="33">
    <source>
        <dbReference type="RefSeq" id="XP_072593092.1"/>
    </source>
</evidence>
<dbReference type="FunFam" id="1.10.150.810:FF:000002">
    <property type="entry name" value="Polymerase (DNA directed) kappa"/>
    <property type="match status" value="1"/>
</dbReference>
<dbReference type="CDD" id="cd03586">
    <property type="entry name" value="PolY_Pol_IV_kappa"/>
    <property type="match status" value="1"/>
</dbReference>
<evidence type="ECO:0000256" key="19">
    <source>
        <dbReference type="ARBA" id="ARBA00023125"/>
    </source>
</evidence>
<dbReference type="FunFam" id="3.30.160.60:FF:000807">
    <property type="entry name" value="Polymerase (DNA directed) kappa"/>
    <property type="match status" value="1"/>
</dbReference>
<evidence type="ECO:0000256" key="18">
    <source>
        <dbReference type="ARBA" id="ARBA00022932"/>
    </source>
</evidence>
<dbReference type="HAMAP" id="MF_01113">
    <property type="entry name" value="DNApol_IV"/>
    <property type="match status" value="1"/>
</dbReference>
<dbReference type="Gene3D" id="3.30.70.270">
    <property type="match status" value="2"/>
</dbReference>
<evidence type="ECO:0000256" key="6">
    <source>
        <dbReference type="ARBA" id="ARBA00016178"/>
    </source>
</evidence>
<dbReference type="InterPro" id="IPR022880">
    <property type="entry name" value="DNApol_IV"/>
</dbReference>
<dbReference type="PANTHER" id="PTHR11076:SF33">
    <property type="entry name" value="DNA POLYMERASE KAPPA"/>
    <property type="match status" value="1"/>
</dbReference>
<evidence type="ECO:0000256" key="5">
    <source>
        <dbReference type="ARBA" id="ARBA00012417"/>
    </source>
</evidence>
<dbReference type="InterPro" id="IPR017961">
    <property type="entry name" value="DNA_pol_Y-fam_little_finger"/>
</dbReference>
<keyword evidence="31" id="KW-1185">Reference proteome</keyword>
<evidence type="ECO:0000256" key="25">
    <source>
        <dbReference type="ARBA" id="ARBA00075994"/>
    </source>
</evidence>
<dbReference type="Gene3D" id="3.30.1490.100">
    <property type="entry name" value="DNA polymerase, Y-family, little finger domain"/>
    <property type="match status" value="1"/>
</dbReference>
<dbReference type="PROSITE" id="PS50173">
    <property type="entry name" value="UMUC"/>
    <property type="match status" value="1"/>
</dbReference>
<comment type="catalytic activity">
    <reaction evidence="23">
        <text>DNA(n) + a 2'-deoxyribonucleoside 5'-triphosphate = DNA(n+1) + diphosphate</text>
        <dbReference type="Rhea" id="RHEA:22508"/>
        <dbReference type="Rhea" id="RHEA-COMP:17339"/>
        <dbReference type="Rhea" id="RHEA-COMP:17340"/>
        <dbReference type="ChEBI" id="CHEBI:33019"/>
        <dbReference type="ChEBI" id="CHEBI:61560"/>
        <dbReference type="ChEBI" id="CHEBI:173112"/>
        <dbReference type="EC" id="2.7.7.7"/>
    </reaction>
</comment>
<dbReference type="InterPro" id="IPR001126">
    <property type="entry name" value="UmuC"/>
</dbReference>
<dbReference type="GO" id="GO:0042276">
    <property type="term" value="P:error-prone translesion synthesis"/>
    <property type="evidence" value="ECO:0007669"/>
    <property type="project" value="TreeGrafter"/>
</dbReference>
<dbReference type="InterPro" id="IPR043502">
    <property type="entry name" value="DNA/RNA_pol_sf"/>
</dbReference>
<evidence type="ECO:0000256" key="2">
    <source>
        <dbReference type="ARBA" id="ARBA00001946"/>
    </source>
</evidence>
<keyword evidence="17" id="KW-0460">Magnesium</keyword>
<dbReference type="GO" id="GO:0003684">
    <property type="term" value="F:damaged DNA binding"/>
    <property type="evidence" value="ECO:0007669"/>
    <property type="project" value="InterPro"/>
</dbReference>
<dbReference type="Pfam" id="PF11799">
    <property type="entry name" value="IMS_C"/>
    <property type="match status" value="1"/>
</dbReference>
<keyword evidence="20 26" id="KW-0234">DNA repair</keyword>
<comment type="cofactor">
    <cofactor evidence="1">
        <name>Mn(2+)</name>
        <dbReference type="ChEBI" id="CHEBI:29035"/>
    </cofactor>
</comment>
<dbReference type="CTD" id="51426"/>
<dbReference type="InterPro" id="IPR043128">
    <property type="entry name" value="Rev_trsase/Diguanyl_cyclase"/>
</dbReference>
<feature type="compositionally biased region" description="Polar residues" evidence="28">
    <location>
        <begin position="728"/>
        <end position="749"/>
    </location>
</feature>
<dbReference type="Proteomes" id="UP001652641">
    <property type="component" value="Chromosome 14"/>
</dbReference>
<evidence type="ECO:0000256" key="22">
    <source>
        <dbReference type="ARBA" id="ARBA00023270"/>
    </source>
</evidence>
<keyword evidence="11" id="KW-0235">DNA replication</keyword>
<dbReference type="SMART" id="SM00734">
    <property type="entry name" value="ZnF_Rad18"/>
    <property type="match status" value="2"/>
</dbReference>
<reference evidence="32" key="2">
    <citation type="submission" date="2025-04" db="UniProtKB">
        <authorList>
            <consortium name="RefSeq"/>
        </authorList>
    </citation>
    <scope>IDENTIFICATION</scope>
    <source>
        <strain evidence="32">TameXAggressive cross</strain>
        <tissue evidence="32">Blood</tissue>
    </source>
</reference>
<dbReference type="SUPFAM" id="SSF56672">
    <property type="entry name" value="DNA/RNA polymerases"/>
    <property type="match status" value="1"/>
</dbReference>
<evidence type="ECO:0000256" key="13">
    <source>
        <dbReference type="ARBA" id="ARBA00022737"/>
    </source>
</evidence>
<feature type="coiled-coil region" evidence="27">
    <location>
        <begin position="57"/>
        <end position="99"/>
    </location>
</feature>
<evidence type="ECO:0000256" key="8">
    <source>
        <dbReference type="ARBA" id="ARBA00022634"/>
    </source>
</evidence>
<evidence type="ECO:0000256" key="24">
    <source>
        <dbReference type="ARBA" id="ARBA00054552"/>
    </source>
</evidence>
<dbReference type="RefSeq" id="XP_072593092.1">
    <property type="nucleotide sequence ID" value="XM_072736991.1"/>
</dbReference>
<evidence type="ECO:0000256" key="1">
    <source>
        <dbReference type="ARBA" id="ARBA00001936"/>
    </source>
</evidence>
<keyword evidence="13" id="KW-0677">Repeat</keyword>
<proteinExistence type="inferred from homology"/>
<evidence type="ECO:0000313" key="32">
    <source>
        <dbReference type="RefSeq" id="XP_025854081.1"/>
    </source>
</evidence>
<feature type="domain" description="UBZ4-type" evidence="30">
    <location>
        <begin position="541"/>
        <end position="571"/>
    </location>
</feature>
<dbReference type="Gene3D" id="3.40.1170.60">
    <property type="match status" value="1"/>
</dbReference>
<dbReference type="FunFam" id="3.40.1170.60:FF:000002">
    <property type="entry name" value="Polymerase (DNA directed) kappa"/>
    <property type="match status" value="1"/>
</dbReference>
<evidence type="ECO:0000256" key="3">
    <source>
        <dbReference type="ARBA" id="ARBA00004123"/>
    </source>
</evidence>
<dbReference type="GeneID" id="112919752"/>
<evidence type="ECO:0000259" key="30">
    <source>
        <dbReference type="PROSITE" id="PS51908"/>
    </source>
</evidence>
<keyword evidence="27" id="KW-0175">Coiled coil</keyword>
<evidence type="ECO:0000256" key="21">
    <source>
        <dbReference type="ARBA" id="ARBA00023242"/>
    </source>
</evidence>
<protein>
    <recommendedName>
        <fullName evidence="6">DNA polymerase kappa</fullName>
        <ecNumber evidence="5">2.7.7.7</ecNumber>
    </recommendedName>
    <alternativeName>
        <fullName evidence="25">DINB protein</fullName>
    </alternativeName>
</protein>
<keyword evidence="18" id="KW-0239">DNA-directed DNA polymerase</keyword>
<organism evidence="31 32">
    <name type="scientific">Vulpes vulpes</name>
    <name type="common">Red fox</name>
    <dbReference type="NCBI Taxonomy" id="9627"/>
    <lineage>
        <taxon>Eukaryota</taxon>
        <taxon>Metazoa</taxon>
        <taxon>Chordata</taxon>
        <taxon>Craniata</taxon>
        <taxon>Vertebrata</taxon>
        <taxon>Euteleostomi</taxon>
        <taxon>Mammalia</taxon>
        <taxon>Eutheria</taxon>
        <taxon>Laurasiatheria</taxon>
        <taxon>Carnivora</taxon>
        <taxon>Caniformia</taxon>
        <taxon>Canidae</taxon>
        <taxon>Vulpes</taxon>
    </lineage>
</organism>
<keyword evidence="14 26" id="KW-0227">DNA damage</keyword>
<evidence type="ECO:0000256" key="27">
    <source>
        <dbReference type="SAM" id="Coils"/>
    </source>
</evidence>
<evidence type="ECO:0000256" key="12">
    <source>
        <dbReference type="ARBA" id="ARBA00022723"/>
    </source>
</evidence>
<feature type="domain" description="UBZ4-type" evidence="30">
    <location>
        <begin position="687"/>
        <end position="717"/>
    </location>
</feature>
<evidence type="ECO:0000256" key="20">
    <source>
        <dbReference type="ARBA" id="ARBA00023204"/>
    </source>
</evidence>
<dbReference type="Pfam" id="PF00817">
    <property type="entry name" value="IMS"/>
    <property type="match status" value="1"/>
</dbReference>
<evidence type="ECO:0000256" key="26">
    <source>
        <dbReference type="PROSITE-ProRule" id="PRU01256"/>
    </source>
</evidence>
<evidence type="ECO:0000256" key="4">
    <source>
        <dbReference type="ARBA" id="ARBA00010945"/>
    </source>
</evidence>
<dbReference type="Gene3D" id="3.30.160.60">
    <property type="entry name" value="Classic Zinc Finger"/>
    <property type="match status" value="2"/>
</dbReference>
<evidence type="ECO:0000256" key="28">
    <source>
        <dbReference type="SAM" id="MobiDB-lite"/>
    </source>
</evidence>
<keyword evidence="15 26" id="KW-0863">Zinc-finger</keyword>
<dbReference type="FunFam" id="1.10.150.20:FF:000039">
    <property type="entry name" value="Polymerase (DNA directed) kappa"/>
    <property type="match status" value="1"/>
</dbReference>
<comment type="similarity">
    <text evidence="4">Belongs to the DNA polymerase type-Y family.</text>
</comment>
<dbReference type="InterPro" id="IPR024728">
    <property type="entry name" value="PolY_HhH_motif"/>
</dbReference>
<keyword evidence="7" id="KW-0515">Mutator protein</keyword>
<evidence type="ECO:0000313" key="31">
    <source>
        <dbReference type="Proteomes" id="UP001652641"/>
    </source>
</evidence>
<evidence type="ECO:0000256" key="16">
    <source>
        <dbReference type="ARBA" id="ARBA00022833"/>
    </source>
</evidence>
<comment type="function">
    <text evidence="24">DNA polymerase specifically involved in DNA repair. Plays an important role in translesion synthesis, where the normal high-fidelity DNA polymerases cannot proceed and DNA synthesis stalls. Depending on the context, it inserts the correct base, but causes frequent base transitions, transversions and frameshifts. Lacks 3'-5' proofreading exonuclease activity. Forms a Schiff base with 5'-deoxyribose phosphate at abasic sites, but does not have lyase activity.</text>
</comment>
<dbReference type="GO" id="GO:0008270">
    <property type="term" value="F:zinc ion binding"/>
    <property type="evidence" value="ECO:0007669"/>
    <property type="project" value="UniProtKB-KW"/>
</dbReference>
<keyword evidence="21" id="KW-0539">Nucleus</keyword>
<evidence type="ECO:0000256" key="14">
    <source>
        <dbReference type="ARBA" id="ARBA00022763"/>
    </source>
</evidence>
<dbReference type="RefSeq" id="XP_025854081.1">
    <property type="nucleotide sequence ID" value="XM_025998296.1"/>
</dbReference>
<evidence type="ECO:0000256" key="7">
    <source>
        <dbReference type="ARBA" id="ARBA00022457"/>
    </source>
</evidence>
<dbReference type="FunFam" id="3.30.1490.100:FF:000005">
    <property type="entry name" value="DNA polymerase kappa"/>
    <property type="match status" value="1"/>
</dbReference>
<keyword evidence="10" id="KW-0548">Nucleotidyltransferase</keyword>
<dbReference type="InterPro" id="IPR050116">
    <property type="entry name" value="DNA_polymerase-Y"/>
</dbReference>
<dbReference type="Pfam" id="PF11798">
    <property type="entry name" value="IMS_HHH"/>
    <property type="match status" value="1"/>
</dbReference>
<evidence type="ECO:0000313" key="34">
    <source>
        <dbReference type="RefSeq" id="XP_072593093.1"/>
    </source>
</evidence>
<evidence type="ECO:0000259" key="29">
    <source>
        <dbReference type="PROSITE" id="PS50173"/>
    </source>
</evidence>
<reference key="1">
    <citation type="submission" date="2019-01" db="UniProtKB">
        <authorList>
            <consortium name="RefSeq"/>
        </authorList>
    </citation>
    <scope>IDENTIFICATION</scope>
    <source>
        <tissue evidence="33 34">Cell line</tissue>
    </source>
</reference>
<sequence length="781" mass="88918">MDSTKEKNGNYKDDLLLRMGLNDNKAGMEGLDKDKINKIIMEATKGSRFYGNELKKEKQVNQRIENMMQQKAQITSQQLRKAQLQVDRYAMELEQSRDLNNTIVHIDMDAFYAAVEMRDNPELKDKPIAVGSMSMLSTSNYYARRFGVRAAMPGFIAKRLCPQLIIVPPNFDKYRAVSTEVKEILADYDPNFLAMSLDEAYLNITKHLQERQNWPEDKRKYFIKTGNPLENGIAPNTMLAKVCSDKNKPNGQYQVLPNRQAVMDFIKDLPIRKVSGIGKVTEKMLKALGIITCTELYQQRALLSLLFSETSWHHFLHISLGLGSTHLARDGERKSMSVERTFSEISKAEEQYNLCQELCSELAQDLQKEGLKGRTVTIKLKNVNFEVKTRASTVSSVVSTTEEIFAIAKELLRTEIDADFPHPLRLRLMGVRLSSFPNEEDKRHQQRSIIGFLQAGNQSQSAPRCILENTDKDQFLKSLEMSHKKSFFDKKRSERKWSHQDTFKCEAVDKQSLQTSHSFQVLKKKMNENLETSENSNNSQIFTCPICFREQRSISLEAFNKHVDACLDGPSISGTSNMFSHSHASSTEVNKKENVYPSFSQSEKQDYETHQRNSEINFIELPETEDNPAKAESVDALSDKHSKEECASLPSKPFNIEKCCQNSSSTVSLEDIASLSRQESSQPYLQALVCPVCNLEQKTSDLTLFNVHVDVCLNKGIIQELRKDKVNLANQPRENTKSTDNSGRVQKTATKPKRPGLMTKYSASKKTKPNNSRHTLDVFFK</sequence>
<accession>A0A3Q7SFQ3</accession>
<evidence type="ECO:0000256" key="10">
    <source>
        <dbReference type="ARBA" id="ARBA00022695"/>
    </source>
</evidence>
<dbReference type="PROSITE" id="PS51908">
    <property type="entry name" value="ZF_UBZ4"/>
    <property type="match status" value="2"/>
</dbReference>
<dbReference type="GO" id="GO:0005634">
    <property type="term" value="C:nucleus"/>
    <property type="evidence" value="ECO:0007669"/>
    <property type="project" value="UniProtKB-SubCell"/>
</dbReference>
<dbReference type="AlphaFoldDB" id="A0A3Q7SFQ3"/>
<comment type="cofactor">
    <cofactor evidence="2">
        <name>Mg(2+)</name>
        <dbReference type="ChEBI" id="CHEBI:18420"/>
    </cofactor>
</comment>
<keyword evidence="16" id="KW-0862">Zinc</keyword>